<dbReference type="GeneTree" id="ENSGT00950000182767"/>
<evidence type="ECO:0000256" key="1">
    <source>
        <dbReference type="ARBA" id="ARBA00004167"/>
    </source>
</evidence>
<dbReference type="GO" id="GO:0035459">
    <property type="term" value="P:vesicle cargo loading"/>
    <property type="evidence" value="ECO:0007669"/>
    <property type="project" value="TreeGrafter"/>
</dbReference>
<dbReference type="Gene3D" id="1.20.5.340">
    <property type="match status" value="1"/>
</dbReference>
<dbReference type="GO" id="GO:0006888">
    <property type="term" value="P:endoplasmic reticulum to Golgi vesicle-mediated transport"/>
    <property type="evidence" value="ECO:0007669"/>
    <property type="project" value="TreeGrafter"/>
</dbReference>
<evidence type="ECO:0000256" key="6">
    <source>
        <dbReference type="SAM" id="Coils"/>
    </source>
</evidence>
<reference evidence="8" key="2">
    <citation type="submission" date="2025-09" db="UniProtKB">
        <authorList>
            <consortium name="Ensembl"/>
        </authorList>
    </citation>
    <scope>IDENTIFICATION</scope>
</reference>
<keyword evidence="2 7" id="KW-0812">Transmembrane</keyword>
<comment type="subcellular location">
    <subcellularLocation>
        <location evidence="1">Membrane</location>
        <topology evidence="1">Single-pass membrane protein</topology>
    </subcellularLocation>
</comment>
<evidence type="ECO:0000313" key="8">
    <source>
        <dbReference type="Ensembl" id="ENSSVLP00005025426.1"/>
    </source>
</evidence>
<evidence type="ECO:0000256" key="7">
    <source>
        <dbReference type="SAM" id="Phobius"/>
    </source>
</evidence>
<evidence type="ECO:0000256" key="2">
    <source>
        <dbReference type="ARBA" id="ARBA00022692"/>
    </source>
</evidence>
<dbReference type="OrthoDB" id="9633649at2759"/>
<protein>
    <submittedName>
        <fullName evidence="8">Uncharacterized protein</fullName>
    </submittedName>
</protein>
<evidence type="ECO:0000256" key="4">
    <source>
        <dbReference type="ARBA" id="ARBA00023054"/>
    </source>
</evidence>
<keyword evidence="4 6" id="KW-0175">Coiled coil</keyword>
<evidence type="ECO:0000256" key="3">
    <source>
        <dbReference type="ARBA" id="ARBA00022989"/>
    </source>
</evidence>
<dbReference type="PANTHER" id="PTHR23158">
    <property type="entry name" value="MELANOMA INHIBITORY ACTIVITY-RELATED"/>
    <property type="match status" value="1"/>
</dbReference>
<keyword evidence="9" id="KW-1185">Reference proteome</keyword>
<accession>A0A8D2DGF1</accession>
<reference evidence="8" key="1">
    <citation type="submission" date="2025-08" db="UniProtKB">
        <authorList>
            <consortium name="Ensembl"/>
        </authorList>
    </citation>
    <scope>IDENTIFICATION</scope>
</reference>
<feature type="coiled-coil region" evidence="6">
    <location>
        <begin position="416"/>
        <end position="447"/>
    </location>
</feature>
<dbReference type="Ensembl" id="ENSSVLT00005028271.1">
    <property type="protein sequence ID" value="ENSSVLP00005025426.1"/>
    <property type="gene ID" value="ENSSVLG00005020174.1"/>
</dbReference>
<dbReference type="GO" id="GO:0009306">
    <property type="term" value="P:protein secretion"/>
    <property type="evidence" value="ECO:0007669"/>
    <property type="project" value="TreeGrafter"/>
</dbReference>
<sequence>MEGPRADPQPCLGLGLEEIFRVASALPEDVRAGPNPGVFPWSLVIRAAVGFFVALLFLWRSVQSFRSRFSVGSKLALKVSELLSPEKCKLLEKFSLVQKGYDGLESSLKDASFVKESVEAQTLEATYEKLNQSKSKLEDEILILEKELKEEKSKRSEQDELMVDIAKTIKSLEEESKSLKSQVSEAKTTFRILQMNEKELKVAIKEASSENNQLQESHKLLLQEAEVWKEKVSDLHKQKITLEDSKVQAEVVLSDIENHIKSVTERLLKMKDGAPVPGEDLTDDSNLKLEVKSESESGAHLGNQPKGSSKELVHAVKLNASLKTLGERNQIYTSLSEVDERKDDLTERIKNLQTEGESLRSENTQFENENQKLQQKLKLMMELYEENEMKLLGKLIAEEECWFEEEERLCKVDKRISLAAKQLETCREQAKDLEEELESTIHFYKRQILFYDSHRARADTVTLSSLWELDRKMMSPPPGPKYSDLPVPLQRQDGYFNDYGRLSGPAQLRRLKMSSLYKLDGRMSLEMESSRNNIKHDLDHLNVLDSFRPAENQAAGSGFLFVPLIPVRNPSLRVNARRNFMRRGSFLPPPPPGNMCGASGDYFPRGPHPFHSQCETSIH</sequence>
<keyword evidence="5 7" id="KW-0472">Membrane</keyword>
<feature type="coiled-coil region" evidence="6">
    <location>
        <begin position="120"/>
        <end position="231"/>
    </location>
</feature>
<evidence type="ECO:0000256" key="5">
    <source>
        <dbReference type="ARBA" id="ARBA00023136"/>
    </source>
</evidence>
<evidence type="ECO:0000313" key="9">
    <source>
        <dbReference type="Proteomes" id="UP000694564"/>
    </source>
</evidence>
<dbReference type="PANTHER" id="PTHR23158:SF38">
    <property type="entry name" value="MELANOMA INHIBITORY ACTIVITY PROTEIN 2"/>
    <property type="match status" value="1"/>
</dbReference>
<keyword evidence="3 7" id="KW-1133">Transmembrane helix</keyword>
<feature type="coiled-coil region" evidence="6">
    <location>
        <begin position="335"/>
        <end position="390"/>
    </location>
</feature>
<dbReference type="AlphaFoldDB" id="A0A8D2DGF1"/>
<dbReference type="GO" id="GO:0070971">
    <property type="term" value="C:endoplasmic reticulum exit site"/>
    <property type="evidence" value="ECO:0007669"/>
    <property type="project" value="TreeGrafter"/>
</dbReference>
<organism evidence="8 9">
    <name type="scientific">Sciurus vulgaris</name>
    <name type="common">Eurasian red squirrel</name>
    <dbReference type="NCBI Taxonomy" id="55149"/>
    <lineage>
        <taxon>Eukaryota</taxon>
        <taxon>Metazoa</taxon>
        <taxon>Chordata</taxon>
        <taxon>Craniata</taxon>
        <taxon>Vertebrata</taxon>
        <taxon>Euteleostomi</taxon>
        <taxon>Mammalia</taxon>
        <taxon>Eutheria</taxon>
        <taxon>Euarchontoglires</taxon>
        <taxon>Glires</taxon>
        <taxon>Rodentia</taxon>
        <taxon>Sciuromorpha</taxon>
        <taxon>Sciuridae</taxon>
        <taxon>Sciurinae</taxon>
        <taxon>Sciurini</taxon>
        <taxon>Sciurus</taxon>
    </lineage>
</organism>
<feature type="transmembrane region" description="Helical" evidence="7">
    <location>
        <begin position="38"/>
        <end position="59"/>
    </location>
</feature>
<dbReference type="Proteomes" id="UP000694564">
    <property type="component" value="Chromosome 12"/>
</dbReference>
<proteinExistence type="predicted"/>
<dbReference type="InterPro" id="IPR051500">
    <property type="entry name" value="cTAGE_MIA/OTOR"/>
</dbReference>
<dbReference type="FunFam" id="1.20.5.340:FF:000044">
    <property type="entry name" value="MIA SH3 domain ER export factor 2"/>
    <property type="match status" value="1"/>
</dbReference>
<dbReference type="GO" id="GO:0005789">
    <property type="term" value="C:endoplasmic reticulum membrane"/>
    <property type="evidence" value="ECO:0007669"/>
    <property type="project" value="TreeGrafter"/>
</dbReference>
<name>A0A8D2DGF1_SCIVU</name>